<comment type="caution">
    <text evidence="7">The sequence shown here is derived from an EMBL/GenBank/DDBJ whole genome shotgun (WGS) entry which is preliminary data.</text>
</comment>
<protein>
    <recommendedName>
        <fullName evidence="5">Universal stress protein</fullName>
    </recommendedName>
</protein>
<dbReference type="InterPro" id="IPR006015">
    <property type="entry name" value="Universal_stress_UspA"/>
</dbReference>
<evidence type="ECO:0000256" key="4">
    <source>
        <dbReference type="ARBA" id="ARBA00022490"/>
    </source>
</evidence>
<dbReference type="GO" id="GO:0005737">
    <property type="term" value="C:cytoplasm"/>
    <property type="evidence" value="ECO:0007669"/>
    <property type="project" value="UniProtKB-SubCell"/>
</dbReference>
<evidence type="ECO:0000256" key="1">
    <source>
        <dbReference type="ARBA" id="ARBA00004496"/>
    </source>
</evidence>
<keyword evidence="8" id="KW-1185">Reference proteome</keyword>
<dbReference type="PANTHER" id="PTHR46268">
    <property type="entry name" value="STRESS RESPONSE PROTEIN NHAX"/>
    <property type="match status" value="1"/>
</dbReference>
<dbReference type="InterPro" id="IPR006016">
    <property type="entry name" value="UspA"/>
</dbReference>
<dbReference type="RefSeq" id="WP_141345563.1">
    <property type="nucleotide sequence ID" value="NZ_BJLF01000009.1"/>
</dbReference>
<keyword evidence="4 5" id="KW-0963">Cytoplasm</keyword>
<reference evidence="7 8" key="1">
    <citation type="submission" date="2019-06" db="EMBL/GenBank/DDBJ databases">
        <title>Whole genome shotgun sequence of Vibrio inusitatus NBRC 102082.</title>
        <authorList>
            <person name="Hosoyama A."/>
            <person name="Uohara A."/>
            <person name="Ohji S."/>
            <person name="Ichikawa N."/>
        </authorList>
    </citation>
    <scope>NUCLEOTIDE SEQUENCE [LARGE SCALE GENOMIC DNA]</scope>
    <source>
        <strain evidence="7 8">NBRC 102082</strain>
    </source>
</reference>
<name>A0A4Y3HW33_9VIBR</name>
<dbReference type="Gene3D" id="3.40.50.620">
    <property type="entry name" value="HUPs"/>
    <property type="match status" value="1"/>
</dbReference>
<sequence length="141" mass="15812">MSYKHIVVALDLGDHSEYLANRAVKLAKALNAELSFIHIDVNYSEVYTGLIEVNLVDSQTATTKLSTQKLQDLSDKLDYPVSNTLVGRGDLVEELSDAIKERGFDLVVCGHHHDFWGKLLSNTRHMIHDMPIDLLVVPLQD</sequence>
<dbReference type="Proteomes" id="UP000318717">
    <property type="component" value="Unassembled WGS sequence"/>
</dbReference>
<dbReference type="PIRSF" id="PIRSF006276">
    <property type="entry name" value="UspA"/>
    <property type="match status" value="1"/>
</dbReference>
<dbReference type="SUPFAM" id="SSF52402">
    <property type="entry name" value="Adenine nucleotide alpha hydrolases-like"/>
    <property type="match status" value="1"/>
</dbReference>
<comment type="subcellular location">
    <subcellularLocation>
        <location evidence="1 5">Cytoplasm</location>
    </subcellularLocation>
</comment>
<comment type="similarity">
    <text evidence="2 5">Belongs to the universal stress protein A family.</text>
</comment>
<organism evidence="7 8">
    <name type="scientific">Vibrio inusitatus NBRC 102082</name>
    <dbReference type="NCBI Taxonomy" id="1219070"/>
    <lineage>
        <taxon>Bacteria</taxon>
        <taxon>Pseudomonadati</taxon>
        <taxon>Pseudomonadota</taxon>
        <taxon>Gammaproteobacteria</taxon>
        <taxon>Vibrionales</taxon>
        <taxon>Vibrionaceae</taxon>
        <taxon>Vibrio</taxon>
    </lineage>
</organism>
<dbReference type="InterPro" id="IPR014729">
    <property type="entry name" value="Rossmann-like_a/b/a_fold"/>
</dbReference>
<evidence type="ECO:0000259" key="6">
    <source>
        <dbReference type="Pfam" id="PF00582"/>
    </source>
</evidence>
<dbReference type="Pfam" id="PF00582">
    <property type="entry name" value="Usp"/>
    <property type="match status" value="1"/>
</dbReference>
<gene>
    <name evidence="7" type="ORF">VIN01S_20420</name>
</gene>
<accession>A0A4Y3HW33</accession>
<evidence type="ECO:0000256" key="3">
    <source>
        <dbReference type="ARBA" id="ARBA00011738"/>
    </source>
</evidence>
<feature type="domain" description="UspA" evidence="6">
    <location>
        <begin position="3"/>
        <end position="138"/>
    </location>
</feature>
<comment type="subunit">
    <text evidence="3">Homodimer.</text>
</comment>
<evidence type="ECO:0000313" key="7">
    <source>
        <dbReference type="EMBL" id="GEA51238.1"/>
    </source>
</evidence>
<dbReference type="EMBL" id="BJLF01000009">
    <property type="protein sequence ID" value="GEA51238.1"/>
    <property type="molecule type" value="Genomic_DNA"/>
</dbReference>
<evidence type="ECO:0000256" key="2">
    <source>
        <dbReference type="ARBA" id="ARBA00008791"/>
    </source>
</evidence>
<dbReference type="PANTHER" id="PTHR46268:SF23">
    <property type="entry name" value="UNIVERSAL STRESS PROTEIN A-RELATED"/>
    <property type="match status" value="1"/>
</dbReference>
<evidence type="ECO:0000256" key="5">
    <source>
        <dbReference type="PIRNR" id="PIRNR006276"/>
    </source>
</evidence>
<dbReference type="AlphaFoldDB" id="A0A4Y3HW33"/>
<proteinExistence type="inferred from homology"/>
<dbReference type="OrthoDB" id="9792500at2"/>
<evidence type="ECO:0000313" key="8">
    <source>
        <dbReference type="Proteomes" id="UP000318717"/>
    </source>
</evidence>